<geneLocation type="mitochondrion" evidence="1"/>
<proteinExistence type="predicted"/>
<protein>
    <submittedName>
        <fullName evidence="1">NADH dehydrogenase subunit 11-b</fullName>
    </submittedName>
</protein>
<organism evidence="1">
    <name type="scientific">Surirella sp</name>
    <dbReference type="NCBI Taxonomy" id="1526603"/>
    <lineage>
        <taxon>Eukaryota</taxon>
        <taxon>Sar</taxon>
        <taxon>Stramenopiles</taxon>
        <taxon>Ochrophyta</taxon>
        <taxon>Bacillariophyta</taxon>
        <taxon>Bacillariophyceae</taxon>
        <taxon>Bacillariophycidae</taxon>
        <taxon>Surirellales</taxon>
        <taxon>Surirellaceae</taxon>
        <taxon>Surirella</taxon>
    </lineage>
</organism>
<dbReference type="EMBL" id="MF997423">
    <property type="protein sequence ID" value="AVR57621.1"/>
    <property type="molecule type" value="Genomic_DNA"/>
</dbReference>
<keyword evidence="1" id="KW-0496">Mitochondrion</keyword>
<reference evidence="1" key="1">
    <citation type="submission" date="2017-09" db="EMBL/GenBank/DDBJ databases">
        <title>Comparative analysis of the mitochondrial genomes of 6 newly sequenced diatoms reveals group II introns in the barcoding region of cox1.</title>
        <authorList>
            <person name="Keepers K.G."/>
            <person name="Pogoda C.S."/>
            <person name="Kane N.C."/>
            <person name="Hamsher S.E."/>
            <person name="Stepanek J.G."/>
            <person name="Kociolek J.P."/>
        </authorList>
    </citation>
    <scope>NUCLEOTIDE SEQUENCE</scope>
</reference>
<gene>
    <name evidence="1" type="primary">nad11b</name>
</gene>
<name>A0A2R4A3H6_9STRA</name>
<accession>A0A2R4A3H6</accession>
<dbReference type="AlphaFoldDB" id="A0A2R4A3H6"/>
<evidence type="ECO:0000313" key="1">
    <source>
        <dbReference type="EMBL" id="AVR57621.1"/>
    </source>
</evidence>
<sequence>MGALTSKSFPFELRGWEIVKKISLNPTESFSKKIKILINNNQIIQIEPVNKNLNFINDKTRQFYDALLLELEFKNYNCLETLIESYLKIVYFFNLFSFQKKSINYFCVVFENLGVDVLSLLAFFEQKYSFIKLTKFEQKKISSDFENNFLVKDLSLKKVSICLSISTNIRFESTSFNLKLNQRNVKGNFKFFNLSSILKNSKTIGSSLLVLKTSTEGTNFICQDFFMKNSLIIVNSDLFRRYDNLNIFELFTHFQQLQKFCNFNTINSSIFETGFFLLNNFSHYSNFEFSSITYAINTVCFLDYAFNSNYRFKHKNFFTKNLKKTNLKRLNWCQQDNNMLVNKNHIFNLPVKNFFESSQLFINNKGNLKKTVPIISNNKKKSHWKLTRFILNYLKRISFISSNFLISFTKWANYFHFKTILHLFTLTFSSFIIKKSPCFFNNTFIFSLNSLKKTKLIHSKVKYWLNNFFTGGSDGFTPNSLVLNKCSENYKVQSTTFF</sequence>